<dbReference type="PANTHER" id="PTHR43798:SF33">
    <property type="entry name" value="HYDROLASE, PUTATIVE (AFU_ORTHOLOGUE AFUA_2G14860)-RELATED"/>
    <property type="match status" value="1"/>
</dbReference>
<accession>A0ABV7ITW1</accession>
<gene>
    <name evidence="2" type="ORF">ACFOD9_10365</name>
</gene>
<proteinExistence type="predicted"/>
<organism evidence="2 3">
    <name type="scientific">Novosphingobium bradum</name>
    <dbReference type="NCBI Taxonomy" id="1737444"/>
    <lineage>
        <taxon>Bacteria</taxon>
        <taxon>Pseudomonadati</taxon>
        <taxon>Pseudomonadota</taxon>
        <taxon>Alphaproteobacteria</taxon>
        <taxon>Sphingomonadales</taxon>
        <taxon>Sphingomonadaceae</taxon>
        <taxon>Novosphingobium</taxon>
    </lineage>
</organism>
<comment type="caution">
    <text evidence="2">The sequence shown here is derived from an EMBL/GenBank/DDBJ whole genome shotgun (WGS) entry which is preliminary data.</text>
</comment>
<evidence type="ECO:0000313" key="2">
    <source>
        <dbReference type="EMBL" id="MFC3174656.1"/>
    </source>
</evidence>
<name>A0ABV7ITW1_9SPHN</name>
<dbReference type="InterPro" id="IPR029058">
    <property type="entry name" value="AB_hydrolase_fold"/>
</dbReference>
<dbReference type="InterPro" id="IPR000073">
    <property type="entry name" value="AB_hydrolase_1"/>
</dbReference>
<dbReference type="RefSeq" id="WP_379510040.1">
    <property type="nucleotide sequence ID" value="NZ_JBHRTQ010000009.1"/>
</dbReference>
<dbReference type="PANTHER" id="PTHR43798">
    <property type="entry name" value="MONOACYLGLYCEROL LIPASE"/>
    <property type="match status" value="1"/>
</dbReference>
<evidence type="ECO:0000259" key="1">
    <source>
        <dbReference type="Pfam" id="PF00561"/>
    </source>
</evidence>
<dbReference type="SUPFAM" id="SSF53474">
    <property type="entry name" value="alpha/beta-Hydrolases"/>
    <property type="match status" value="1"/>
</dbReference>
<feature type="domain" description="AB hydrolase-1" evidence="1">
    <location>
        <begin position="29"/>
        <end position="276"/>
    </location>
</feature>
<keyword evidence="2" id="KW-0378">Hydrolase</keyword>
<sequence length="291" mass="33335">MDIPGPTSHSFVSQRLRLRYVDWGNPDAPPLILQHGGRDHCRSWDWAAQELRKDWHVICPDLRGHGDSDWSSDGDYAMSSYVYDFAQLIHTLGYDQVTVVAHSLGGTVTSRYAGVFPERVRKLVNIEGLGLSARDMEERSAKSYGDRFREWVVARRRLAAVIPSRYPTIEAACARMKEANPFLSDAQVSHLTIHAANRNEDGTWSWKFDPALRVFNPFEAAIDDIHELWPAITCPVLLLWGHESFFDTPDKDGRMDFFRDARLKVYDKAGHWLHHDQFDQFMADVSSFLAE</sequence>
<dbReference type="GO" id="GO:0016787">
    <property type="term" value="F:hydrolase activity"/>
    <property type="evidence" value="ECO:0007669"/>
    <property type="project" value="UniProtKB-KW"/>
</dbReference>
<dbReference type="InterPro" id="IPR000639">
    <property type="entry name" value="Epox_hydrolase-like"/>
</dbReference>
<dbReference type="EMBL" id="JBHRTQ010000009">
    <property type="protein sequence ID" value="MFC3174656.1"/>
    <property type="molecule type" value="Genomic_DNA"/>
</dbReference>
<evidence type="ECO:0000313" key="3">
    <source>
        <dbReference type="Proteomes" id="UP001595604"/>
    </source>
</evidence>
<keyword evidence="3" id="KW-1185">Reference proteome</keyword>
<dbReference type="InterPro" id="IPR050266">
    <property type="entry name" value="AB_hydrolase_sf"/>
</dbReference>
<dbReference type="Proteomes" id="UP001595604">
    <property type="component" value="Unassembled WGS sequence"/>
</dbReference>
<dbReference type="PRINTS" id="PR00412">
    <property type="entry name" value="EPOXHYDRLASE"/>
</dbReference>
<dbReference type="PRINTS" id="PR00111">
    <property type="entry name" value="ABHYDROLASE"/>
</dbReference>
<dbReference type="Pfam" id="PF00561">
    <property type="entry name" value="Abhydrolase_1"/>
    <property type="match status" value="1"/>
</dbReference>
<reference evidence="3" key="1">
    <citation type="journal article" date="2019" name="Int. J. Syst. Evol. Microbiol.">
        <title>The Global Catalogue of Microorganisms (GCM) 10K type strain sequencing project: providing services to taxonomists for standard genome sequencing and annotation.</title>
        <authorList>
            <consortium name="The Broad Institute Genomics Platform"/>
            <consortium name="The Broad Institute Genome Sequencing Center for Infectious Disease"/>
            <person name="Wu L."/>
            <person name="Ma J."/>
        </authorList>
    </citation>
    <scope>NUCLEOTIDE SEQUENCE [LARGE SCALE GENOMIC DNA]</scope>
    <source>
        <strain evidence="3">KCTC 42984</strain>
    </source>
</reference>
<protein>
    <submittedName>
        <fullName evidence="2">Alpha/beta fold hydrolase</fullName>
    </submittedName>
</protein>
<dbReference type="Gene3D" id="3.40.50.1820">
    <property type="entry name" value="alpha/beta hydrolase"/>
    <property type="match status" value="1"/>
</dbReference>